<keyword evidence="7" id="KW-1185">Reference proteome</keyword>
<dbReference type="SUPFAM" id="SSF89562">
    <property type="entry name" value="RraA-like"/>
    <property type="match status" value="1"/>
</dbReference>
<dbReference type="PANTHER" id="PTHR33254">
    <property type="entry name" value="4-HYDROXY-4-METHYL-2-OXOGLUTARATE ALDOLASE 3-RELATED"/>
    <property type="match status" value="1"/>
</dbReference>
<gene>
    <name evidence="6" type="ORF">DFR37_11741</name>
</gene>
<evidence type="ECO:0000256" key="2">
    <source>
        <dbReference type="ARBA" id="ARBA00016549"/>
    </source>
</evidence>
<protein>
    <recommendedName>
        <fullName evidence="2">Putative 4-hydroxy-4-methyl-2-oxoglutarate aldolase</fullName>
    </recommendedName>
    <alternativeName>
        <fullName evidence="3">Regulator of ribonuclease activity homolog</fullName>
    </alternativeName>
    <alternativeName>
        <fullName evidence="4">RraA-like protein</fullName>
    </alternativeName>
</protein>
<accession>A0A366H0R2</accession>
<dbReference type="GO" id="GO:0046872">
    <property type="term" value="F:metal ion binding"/>
    <property type="evidence" value="ECO:0007669"/>
    <property type="project" value="UniProtKB-KW"/>
</dbReference>
<dbReference type="AlphaFoldDB" id="A0A366H0R2"/>
<evidence type="ECO:0000256" key="1">
    <source>
        <dbReference type="ARBA" id="ARBA00001968"/>
    </source>
</evidence>
<name>A0A366H0R2_9BURK</name>
<dbReference type="OrthoDB" id="943692at2"/>
<feature type="binding site" evidence="5">
    <location>
        <position position="117"/>
    </location>
    <ligand>
        <name>Mg(2+)</name>
        <dbReference type="ChEBI" id="CHEBI:18420"/>
    </ligand>
</feature>
<evidence type="ECO:0000313" key="7">
    <source>
        <dbReference type="Proteomes" id="UP000253628"/>
    </source>
</evidence>
<keyword evidence="5" id="KW-0479">Metal-binding</keyword>
<feature type="binding site" evidence="5">
    <location>
        <begin position="94"/>
        <end position="97"/>
    </location>
    <ligand>
        <name>substrate</name>
    </ligand>
</feature>
<dbReference type="PANTHER" id="PTHR33254:SF4">
    <property type="entry name" value="4-HYDROXY-4-METHYL-2-OXOGLUTARATE ALDOLASE 3-RELATED"/>
    <property type="match status" value="1"/>
</dbReference>
<dbReference type="EMBL" id="QNRQ01000017">
    <property type="protein sequence ID" value="RBP35437.1"/>
    <property type="molecule type" value="Genomic_DNA"/>
</dbReference>
<feature type="binding site" evidence="5">
    <location>
        <position position="116"/>
    </location>
    <ligand>
        <name>substrate</name>
    </ligand>
</feature>
<dbReference type="Pfam" id="PF03737">
    <property type="entry name" value="RraA-like"/>
    <property type="match status" value="1"/>
</dbReference>
<dbReference type="RefSeq" id="WP_113935021.1">
    <property type="nucleotide sequence ID" value="NZ_JACCEU010000013.1"/>
</dbReference>
<evidence type="ECO:0000313" key="6">
    <source>
        <dbReference type="EMBL" id="RBP35437.1"/>
    </source>
</evidence>
<organism evidence="6 7">
    <name type="scientific">Eoetvoesiella caeni</name>
    <dbReference type="NCBI Taxonomy" id="645616"/>
    <lineage>
        <taxon>Bacteria</taxon>
        <taxon>Pseudomonadati</taxon>
        <taxon>Pseudomonadota</taxon>
        <taxon>Betaproteobacteria</taxon>
        <taxon>Burkholderiales</taxon>
        <taxon>Alcaligenaceae</taxon>
        <taxon>Eoetvoesiella</taxon>
    </lineage>
</organism>
<dbReference type="CDD" id="cd16841">
    <property type="entry name" value="RraA_family"/>
    <property type="match status" value="1"/>
</dbReference>
<dbReference type="Gene3D" id="3.50.30.40">
    <property type="entry name" value="Ribonuclease E inhibitor RraA/RraA-like"/>
    <property type="match status" value="1"/>
</dbReference>
<proteinExistence type="predicted"/>
<keyword evidence="5" id="KW-0460">Magnesium</keyword>
<sequence length="230" mass="24078">MNDYVKRLRRLDACAVSDALDKLGLEGAVSGLAQYSGNASIAGKVMTFRMVAQAEAAPPSGAPRHLGTTAIELAESGDVLVAEQRTGLEAACWGGILTLGAKLKGLAGVIAEGLVRDIDEAITYEFPIFARGVTARTARGRIAEAETGGTIHVGQIRVRAGDYVVADRSGVVFVSAAKVAEVLEVAETIFLREAAMAKALLNGDHIIDVMGASYEHMLHSSSGKNAKVKE</sequence>
<dbReference type="InterPro" id="IPR036704">
    <property type="entry name" value="RraA/RraA-like_sf"/>
</dbReference>
<reference evidence="6 7" key="1">
    <citation type="submission" date="2018-06" db="EMBL/GenBank/DDBJ databases">
        <title>Genomic Encyclopedia of Type Strains, Phase IV (KMG-IV): sequencing the most valuable type-strain genomes for metagenomic binning, comparative biology and taxonomic classification.</title>
        <authorList>
            <person name="Goeker M."/>
        </authorList>
    </citation>
    <scope>NUCLEOTIDE SEQUENCE [LARGE SCALE GENOMIC DNA]</scope>
    <source>
        <strain evidence="6 7">DSM 25520</strain>
    </source>
</reference>
<comment type="cofactor">
    <cofactor evidence="5">
        <name>Mg(2+)</name>
        <dbReference type="ChEBI" id="CHEBI:18420"/>
    </cofactor>
</comment>
<evidence type="ECO:0000256" key="5">
    <source>
        <dbReference type="PIRSR" id="PIRSR605493-1"/>
    </source>
</evidence>
<evidence type="ECO:0000256" key="4">
    <source>
        <dbReference type="ARBA" id="ARBA00030169"/>
    </source>
</evidence>
<comment type="cofactor">
    <cofactor evidence="1">
        <name>a divalent metal cation</name>
        <dbReference type="ChEBI" id="CHEBI:60240"/>
    </cofactor>
</comment>
<dbReference type="Proteomes" id="UP000253628">
    <property type="component" value="Unassembled WGS sequence"/>
</dbReference>
<evidence type="ECO:0000256" key="3">
    <source>
        <dbReference type="ARBA" id="ARBA00029596"/>
    </source>
</evidence>
<comment type="caution">
    <text evidence="6">The sequence shown here is derived from an EMBL/GenBank/DDBJ whole genome shotgun (WGS) entry which is preliminary data.</text>
</comment>
<dbReference type="InterPro" id="IPR005493">
    <property type="entry name" value="RraA/RraA-like"/>
</dbReference>